<dbReference type="EMBL" id="JSAN01000033">
    <property type="protein sequence ID" value="KIC73189.1"/>
    <property type="molecule type" value="Genomic_DNA"/>
</dbReference>
<dbReference type="Proteomes" id="UP000031465">
    <property type="component" value="Unassembled WGS sequence"/>
</dbReference>
<gene>
    <name evidence="1" type="ORF">DB44_BJ00020</name>
</gene>
<sequence length="99" mass="11883">MEDLKELFAPEFVVIANGRKYDANYQNYYEFLKKFRSDIDTIDYQVQEYFTTESTVIMPLKAIVKRLQGKEDIFDAILLVKFNDSEKIVHWQEVYSIRQ</sequence>
<comment type="caution">
    <text evidence="1">The sequence shown here is derived from an EMBL/GenBank/DDBJ whole genome shotgun (WGS) entry which is preliminary data.</text>
</comment>
<protein>
    <recommendedName>
        <fullName evidence="3">SnoaL-like domain-containing protein</fullName>
    </recommendedName>
</protein>
<evidence type="ECO:0008006" key="3">
    <source>
        <dbReference type="Google" id="ProtNLM"/>
    </source>
</evidence>
<dbReference type="InterPro" id="IPR032710">
    <property type="entry name" value="NTF2-like_dom_sf"/>
</dbReference>
<organism evidence="1 2">
    <name type="scientific">Candidatus Protochlamydia amoebophila</name>
    <dbReference type="NCBI Taxonomy" id="362787"/>
    <lineage>
        <taxon>Bacteria</taxon>
        <taxon>Pseudomonadati</taxon>
        <taxon>Chlamydiota</taxon>
        <taxon>Chlamydiia</taxon>
        <taxon>Parachlamydiales</taxon>
        <taxon>Parachlamydiaceae</taxon>
        <taxon>Candidatus Protochlamydia</taxon>
    </lineage>
</organism>
<dbReference type="Gene3D" id="3.10.450.50">
    <property type="match status" value="1"/>
</dbReference>
<accession>A0A0C1H6U5</accession>
<evidence type="ECO:0000313" key="2">
    <source>
        <dbReference type="Proteomes" id="UP000031465"/>
    </source>
</evidence>
<proteinExistence type="predicted"/>
<dbReference type="SUPFAM" id="SSF54427">
    <property type="entry name" value="NTF2-like"/>
    <property type="match status" value="1"/>
</dbReference>
<dbReference type="PATRIC" id="fig|362787.3.peg.584"/>
<evidence type="ECO:0000313" key="1">
    <source>
        <dbReference type="EMBL" id="KIC73189.1"/>
    </source>
</evidence>
<name>A0A0C1H6U5_9BACT</name>
<dbReference type="AlphaFoldDB" id="A0A0C1H6U5"/>
<reference evidence="1 2" key="1">
    <citation type="journal article" date="2014" name="Mol. Biol. Evol.">
        <title>Massive expansion of Ubiquitination-related gene families within the Chlamydiae.</title>
        <authorList>
            <person name="Domman D."/>
            <person name="Collingro A."/>
            <person name="Lagkouvardos I."/>
            <person name="Gehre L."/>
            <person name="Weinmaier T."/>
            <person name="Rattei T."/>
            <person name="Subtil A."/>
            <person name="Horn M."/>
        </authorList>
    </citation>
    <scope>NUCLEOTIDE SEQUENCE [LARGE SCALE GENOMIC DNA]</scope>
    <source>
        <strain evidence="1 2">EI2</strain>
    </source>
</reference>